<dbReference type="PANTHER" id="PTHR28110:SF1">
    <property type="entry name" value="TRANSMEMBRANE PROTEIN"/>
    <property type="match status" value="1"/>
</dbReference>
<organism evidence="1 2">
    <name type="scientific">Penicillium digitatum</name>
    <name type="common">Green mold</name>
    <dbReference type="NCBI Taxonomy" id="36651"/>
    <lineage>
        <taxon>Eukaryota</taxon>
        <taxon>Fungi</taxon>
        <taxon>Dikarya</taxon>
        <taxon>Ascomycota</taxon>
        <taxon>Pezizomycotina</taxon>
        <taxon>Eurotiomycetes</taxon>
        <taxon>Eurotiomycetidae</taxon>
        <taxon>Eurotiales</taxon>
        <taxon>Aspergillaceae</taxon>
        <taxon>Penicillium</taxon>
    </lineage>
</organism>
<dbReference type="RefSeq" id="XP_014536875.2">
    <property type="nucleotide sequence ID" value="XM_014681389.2"/>
</dbReference>
<accession>A0A7T6XTY2</accession>
<reference evidence="1 2" key="1">
    <citation type="submission" date="2020-08" db="EMBL/GenBank/DDBJ databases">
        <title>The completed genome sequence of the pathogenic ascomycete fungus Penicillium digitatum.</title>
        <authorList>
            <person name="Wang M."/>
        </authorList>
    </citation>
    <scope>NUCLEOTIDE SEQUENCE [LARGE SCALE GENOMIC DNA]</scope>
    <source>
        <strain evidence="1 2">PdW03</strain>
    </source>
</reference>
<evidence type="ECO:0000313" key="2">
    <source>
        <dbReference type="Proteomes" id="UP000595662"/>
    </source>
</evidence>
<dbReference type="PANTHER" id="PTHR28110">
    <property type="entry name" value="TRANSMEMBRANE PROTEIN"/>
    <property type="match status" value="1"/>
</dbReference>
<dbReference type="KEGG" id="pdp:PDIP_23940"/>
<dbReference type="GO" id="GO:0005737">
    <property type="term" value="C:cytoplasm"/>
    <property type="evidence" value="ECO:0007669"/>
    <property type="project" value="TreeGrafter"/>
</dbReference>
<dbReference type="GeneID" id="26230716"/>
<evidence type="ECO:0000313" key="1">
    <source>
        <dbReference type="EMBL" id="QQK47358.1"/>
    </source>
</evidence>
<dbReference type="VEuPathDB" id="FungiDB:PDIP_23940"/>
<gene>
    <name evidence="1" type="ORF">Pdw03_2256</name>
</gene>
<protein>
    <submittedName>
        <fullName evidence="1">Rossmann-like alpha/beta/alpha sandwich fold</fullName>
    </submittedName>
</protein>
<dbReference type="Proteomes" id="UP000595662">
    <property type="component" value="Chromosome 5"/>
</dbReference>
<sequence>MALTSDANFAVCNHLIVVCCHAIYTGGSHLGASEDEWLIEPFQKGETPTFINHVKAGLKALTEDSRGLLVFSGGPTKKPATELSEGQSYLNLARDNNYFQDMSTISTLDQSRVIAETNATDSYQNLLFSLIQFWMYTGVYPRRVTVVTHEFKRARFMQCHFPAVGLVPVGLEQEDYTHKATVIGINPPEEITLPDTLTRGEATNGIGLWREDLYGVNPDLVGKRVRRGWSPGMQNYTFSCLGLESVVLNLILYDGGDHCNKWFPKRESLPWSYTRHDTTKGL</sequence>
<name>A0A7T6XTY2_PENDI</name>
<dbReference type="InterPro" id="IPR055323">
    <property type="entry name" value="C57A10.07/YOR238W"/>
</dbReference>
<proteinExistence type="predicted"/>
<dbReference type="EMBL" id="CP060778">
    <property type="protein sequence ID" value="QQK47358.1"/>
    <property type="molecule type" value="Genomic_DNA"/>
</dbReference>
<dbReference type="AlphaFoldDB" id="A0A7T6XTY2"/>